<feature type="region of interest" description="Disordered" evidence="1">
    <location>
        <begin position="17"/>
        <end position="172"/>
    </location>
</feature>
<protein>
    <recommendedName>
        <fullName evidence="2">DM2 domain-containing protein</fullName>
    </recommendedName>
</protein>
<dbReference type="InterPro" id="IPR058939">
    <property type="entry name" value="Mtase_EDM2"/>
</dbReference>
<comment type="caution">
    <text evidence="3">The sequence shown here is derived from an EMBL/GenBank/DDBJ whole genome shotgun (WGS) entry which is preliminary data.</text>
</comment>
<dbReference type="EMBL" id="JAMZMK010007474">
    <property type="protein sequence ID" value="KAI7744635.1"/>
    <property type="molecule type" value="Genomic_DNA"/>
</dbReference>
<evidence type="ECO:0000259" key="2">
    <source>
        <dbReference type="Pfam" id="PF26055"/>
    </source>
</evidence>
<organism evidence="3 4">
    <name type="scientific">Ambrosia artemisiifolia</name>
    <name type="common">Common ragweed</name>
    <dbReference type="NCBI Taxonomy" id="4212"/>
    <lineage>
        <taxon>Eukaryota</taxon>
        <taxon>Viridiplantae</taxon>
        <taxon>Streptophyta</taxon>
        <taxon>Embryophyta</taxon>
        <taxon>Tracheophyta</taxon>
        <taxon>Spermatophyta</taxon>
        <taxon>Magnoliopsida</taxon>
        <taxon>eudicotyledons</taxon>
        <taxon>Gunneridae</taxon>
        <taxon>Pentapetalae</taxon>
        <taxon>asterids</taxon>
        <taxon>campanulids</taxon>
        <taxon>Asterales</taxon>
        <taxon>Asteraceae</taxon>
        <taxon>Asteroideae</taxon>
        <taxon>Heliantheae alliance</taxon>
        <taxon>Heliantheae</taxon>
        <taxon>Ambrosia</taxon>
    </lineage>
</organism>
<evidence type="ECO:0000313" key="3">
    <source>
        <dbReference type="EMBL" id="KAI7744635.1"/>
    </source>
</evidence>
<proteinExistence type="predicted"/>
<feature type="region of interest" description="Disordered" evidence="1">
    <location>
        <begin position="586"/>
        <end position="607"/>
    </location>
</feature>
<dbReference type="Pfam" id="PF26055">
    <property type="entry name" value="Mtase_EDM2"/>
    <property type="match status" value="1"/>
</dbReference>
<feature type="domain" description="DM2" evidence="2">
    <location>
        <begin position="322"/>
        <end position="495"/>
    </location>
</feature>
<dbReference type="AlphaFoldDB" id="A0AAD5CPU0"/>
<feature type="compositionally biased region" description="Basic and acidic residues" evidence="1">
    <location>
        <begin position="87"/>
        <end position="96"/>
    </location>
</feature>
<dbReference type="PANTHER" id="PTHR46235:SF3">
    <property type="entry name" value="PHD FINGER-CONTAINING PROTEIN DDB_G0268158"/>
    <property type="match status" value="1"/>
</dbReference>
<feature type="non-terminal residue" evidence="3">
    <location>
        <position position="1"/>
    </location>
</feature>
<feature type="compositionally biased region" description="Basic and acidic residues" evidence="1">
    <location>
        <begin position="26"/>
        <end position="46"/>
    </location>
</feature>
<dbReference type="Proteomes" id="UP001206925">
    <property type="component" value="Unassembled WGS sequence"/>
</dbReference>
<name>A0AAD5CPU0_AMBAR</name>
<feature type="compositionally biased region" description="Basic and acidic residues" evidence="1">
    <location>
        <begin position="529"/>
        <end position="540"/>
    </location>
</feature>
<gene>
    <name evidence="3" type="ORF">M8C21_001244</name>
</gene>
<evidence type="ECO:0000313" key="4">
    <source>
        <dbReference type="Proteomes" id="UP001206925"/>
    </source>
</evidence>
<feature type="region of interest" description="Disordered" evidence="1">
    <location>
        <begin position="529"/>
        <end position="552"/>
    </location>
</feature>
<dbReference type="PANTHER" id="PTHR46235">
    <property type="entry name" value="PHD FINGER-CONTAINING PROTEIN DDB_G0268158"/>
    <property type="match status" value="1"/>
</dbReference>
<keyword evidence="4" id="KW-1185">Reference proteome</keyword>
<reference evidence="3" key="1">
    <citation type="submission" date="2022-06" db="EMBL/GenBank/DDBJ databases">
        <title>Uncovering the hologenomic basis of an extraordinary plant invasion.</title>
        <authorList>
            <person name="Bieker V.C."/>
            <person name="Martin M.D."/>
            <person name="Gilbert T."/>
            <person name="Hodgins K."/>
            <person name="Battlay P."/>
            <person name="Petersen B."/>
            <person name="Wilson J."/>
        </authorList>
    </citation>
    <scope>NUCLEOTIDE SEQUENCE</scope>
    <source>
        <strain evidence="3">AA19_3_7</strain>
        <tissue evidence="3">Leaf</tissue>
    </source>
</reference>
<evidence type="ECO:0000256" key="1">
    <source>
        <dbReference type="SAM" id="MobiDB-lite"/>
    </source>
</evidence>
<sequence>EHEIDPELGTPARPIIFKNIRNRKTHQPDKTKVVVKLTDGDSEHPSKKSVLKSQKDVEITSAIKSEGSSKKRAAFSSCPDSLKRKKVTDDDLEHPSKKSVLKSQKSVEKSSAIKPEGSFRNRAAPSSCPESLKEKKVADASKNPLRRSFSTEVKKPSPNYGQPTNCERGDTSVDGYKQTAVAKSQKTEILPPLDDKSKQRILALMKEAASSITLDEVKKHHQEKVPSTHALSSRVDKTIYLRRVEGAVQSINLAARKLKEGCSIEDVKAVCGPSEIVQLMKWKDRLRVYLAPFLHGMRYTSFGRHFTKVEKLEQIADKLQWYIEDGDMLVDFCCGANDFSCLVKKRLDEMGKTNCSYKNYDIAQAKNDFNFEKKDWMKVSPKELPNGSRLIMGLNPPFGMNASLANKFIANALRFRPKLIILIVPPETQRLDSEKRRLKYDLIWKDANLLAGKSFYFPGSADVNGNQVDQWNNIAPPLYLWSRPDWTDKHKSIAKQYGHIPRVQDRPQSDENRPALDFLVGNNELERTTQRAKRTADQQEKTYQNSSMNKRHVQESIVDKHDVRDAYNQNHAQKLAKLHAPVEAQKHEKRWVPSHEPGLTRYGLTDGALHNRTNTSATQRYAPRLDELNYTCLGRSELRERNRVRISGVGQPEPPMGSHSVRGYGPPLNEPGSRMNSLGFAPGPGHQCYQDNSSCGWVDD</sequence>
<accession>A0AAD5CPU0</accession>